<evidence type="ECO:0000256" key="3">
    <source>
        <dbReference type="ARBA" id="ARBA00022692"/>
    </source>
</evidence>
<accession>A0A2P7YFT6</accession>
<feature type="compositionally biased region" description="Basic and acidic residues" evidence="9">
    <location>
        <begin position="1089"/>
        <end position="1113"/>
    </location>
</feature>
<feature type="compositionally biased region" description="Low complexity" evidence="9">
    <location>
        <begin position="647"/>
        <end position="660"/>
    </location>
</feature>
<evidence type="ECO:0000256" key="10">
    <source>
        <dbReference type="SAM" id="Phobius"/>
    </source>
</evidence>
<keyword evidence="3 10" id="KW-0812">Transmembrane</keyword>
<reference evidence="12 13" key="1">
    <citation type="submission" date="2017-05" db="EMBL/GenBank/DDBJ databases">
        <title>Draft genome sequence of Elsinoe australis.</title>
        <authorList>
            <person name="Cheng Q."/>
        </authorList>
    </citation>
    <scope>NUCLEOTIDE SEQUENCE [LARGE SCALE GENOMIC DNA]</scope>
    <source>
        <strain evidence="12 13">NL1</strain>
    </source>
</reference>
<dbReference type="GO" id="GO:1990456">
    <property type="term" value="P:mitochondrion-endoplasmic reticulum membrane tethering"/>
    <property type="evidence" value="ECO:0007669"/>
    <property type="project" value="TreeGrafter"/>
</dbReference>
<evidence type="ECO:0000256" key="9">
    <source>
        <dbReference type="SAM" id="MobiDB-lite"/>
    </source>
</evidence>
<evidence type="ECO:0000256" key="2">
    <source>
        <dbReference type="ARBA" id="ARBA00022448"/>
    </source>
</evidence>
<feature type="compositionally biased region" description="Pro residues" evidence="9">
    <location>
        <begin position="845"/>
        <end position="855"/>
    </location>
</feature>
<feature type="region of interest" description="Disordered" evidence="9">
    <location>
        <begin position="39"/>
        <end position="76"/>
    </location>
</feature>
<dbReference type="InterPro" id="IPR031468">
    <property type="entry name" value="SMP_LBD"/>
</dbReference>
<feature type="compositionally biased region" description="Basic and acidic residues" evidence="9">
    <location>
        <begin position="39"/>
        <end position="52"/>
    </location>
</feature>
<feature type="compositionally biased region" description="Polar residues" evidence="9">
    <location>
        <begin position="600"/>
        <end position="623"/>
    </location>
</feature>
<dbReference type="GO" id="GO:0032865">
    <property type="term" value="C:ERMES complex"/>
    <property type="evidence" value="ECO:0007669"/>
    <property type="project" value="TreeGrafter"/>
</dbReference>
<evidence type="ECO:0000256" key="4">
    <source>
        <dbReference type="ARBA" id="ARBA00022824"/>
    </source>
</evidence>
<gene>
    <name evidence="12" type="ORF">B9Z65_1416</name>
</gene>
<evidence type="ECO:0000256" key="8">
    <source>
        <dbReference type="ARBA" id="ARBA00023136"/>
    </source>
</evidence>
<keyword evidence="4" id="KW-0256">Endoplasmic reticulum</keyword>
<proteinExistence type="predicted"/>
<evidence type="ECO:0000256" key="6">
    <source>
        <dbReference type="ARBA" id="ARBA00023055"/>
    </source>
</evidence>
<dbReference type="Proteomes" id="UP000243723">
    <property type="component" value="Unassembled WGS sequence"/>
</dbReference>
<evidence type="ECO:0000256" key="1">
    <source>
        <dbReference type="ARBA" id="ARBA00004586"/>
    </source>
</evidence>
<dbReference type="CDD" id="cd21675">
    <property type="entry name" value="SMP_TEX2"/>
    <property type="match status" value="1"/>
</dbReference>
<name>A0A2P7YFT6_9PEZI</name>
<dbReference type="InterPro" id="IPR019411">
    <property type="entry name" value="MMM1_dom"/>
</dbReference>
<feature type="region of interest" description="Disordered" evidence="9">
    <location>
        <begin position="746"/>
        <end position="1165"/>
    </location>
</feature>
<feature type="region of interest" description="Disordered" evidence="9">
    <location>
        <begin position="500"/>
        <end position="705"/>
    </location>
</feature>
<evidence type="ECO:0000256" key="7">
    <source>
        <dbReference type="ARBA" id="ARBA00023121"/>
    </source>
</evidence>
<feature type="compositionally biased region" description="Gly residues" evidence="9">
    <location>
        <begin position="1134"/>
        <end position="1148"/>
    </location>
</feature>
<feature type="compositionally biased region" description="Basic and acidic residues" evidence="9">
    <location>
        <begin position="1000"/>
        <end position="1017"/>
    </location>
</feature>
<dbReference type="Pfam" id="PF10296">
    <property type="entry name" value="MMM1"/>
    <property type="match status" value="1"/>
</dbReference>
<feature type="domain" description="SMP-LTD" evidence="11">
    <location>
        <begin position="277"/>
        <end position="468"/>
    </location>
</feature>
<dbReference type="PROSITE" id="PS51847">
    <property type="entry name" value="SMP"/>
    <property type="match status" value="1"/>
</dbReference>
<feature type="compositionally biased region" description="Basic and acidic residues" evidence="9">
    <location>
        <begin position="816"/>
        <end position="839"/>
    </location>
</feature>
<feature type="transmembrane region" description="Helical" evidence="10">
    <location>
        <begin position="7"/>
        <end position="31"/>
    </location>
</feature>
<dbReference type="OrthoDB" id="26740at2759"/>
<dbReference type="EMBL" id="NHZQ01000445">
    <property type="protein sequence ID" value="PSK34833.1"/>
    <property type="molecule type" value="Genomic_DNA"/>
</dbReference>
<feature type="compositionally biased region" description="Low complexity" evidence="9">
    <location>
        <begin position="776"/>
        <end position="791"/>
    </location>
</feature>
<feature type="compositionally biased region" description="Basic and acidic residues" evidence="9">
    <location>
        <begin position="59"/>
        <end position="71"/>
    </location>
</feature>
<dbReference type="GO" id="GO:0008289">
    <property type="term" value="F:lipid binding"/>
    <property type="evidence" value="ECO:0007669"/>
    <property type="project" value="UniProtKB-KW"/>
</dbReference>
<feature type="compositionally biased region" description="Basic and acidic residues" evidence="9">
    <location>
        <begin position="631"/>
        <end position="646"/>
    </location>
</feature>
<evidence type="ECO:0000313" key="12">
    <source>
        <dbReference type="EMBL" id="PSK34833.1"/>
    </source>
</evidence>
<feature type="compositionally biased region" description="Low complexity" evidence="9">
    <location>
        <begin position="1054"/>
        <end position="1071"/>
    </location>
</feature>
<keyword evidence="8 10" id="KW-0472">Membrane</keyword>
<dbReference type="STRING" id="40998.A0A2P7YFT6"/>
<organism evidence="12 13">
    <name type="scientific">Elsinoe australis</name>
    <dbReference type="NCBI Taxonomy" id="40998"/>
    <lineage>
        <taxon>Eukaryota</taxon>
        <taxon>Fungi</taxon>
        <taxon>Dikarya</taxon>
        <taxon>Ascomycota</taxon>
        <taxon>Pezizomycotina</taxon>
        <taxon>Dothideomycetes</taxon>
        <taxon>Dothideomycetidae</taxon>
        <taxon>Myriangiales</taxon>
        <taxon>Elsinoaceae</taxon>
        <taxon>Elsinoe</taxon>
    </lineage>
</organism>
<feature type="compositionally biased region" description="Basic residues" evidence="9">
    <location>
        <begin position="927"/>
        <end position="941"/>
    </location>
</feature>
<dbReference type="GO" id="GO:0005789">
    <property type="term" value="C:endoplasmic reticulum membrane"/>
    <property type="evidence" value="ECO:0007669"/>
    <property type="project" value="UniProtKB-SubCell"/>
</dbReference>
<feature type="compositionally biased region" description="Low complexity" evidence="9">
    <location>
        <begin position="556"/>
        <end position="579"/>
    </location>
</feature>
<feature type="compositionally biased region" description="Low complexity" evidence="9">
    <location>
        <begin position="879"/>
        <end position="896"/>
    </location>
</feature>
<keyword evidence="13" id="KW-1185">Reference proteome</keyword>
<keyword evidence="5 10" id="KW-1133">Transmembrane helix</keyword>
<feature type="compositionally biased region" description="Basic and acidic residues" evidence="9">
    <location>
        <begin position="674"/>
        <end position="690"/>
    </location>
</feature>
<keyword evidence="6" id="KW-0445">Lipid transport</keyword>
<keyword evidence="2" id="KW-0813">Transport</keyword>
<sequence length="1165" mass="124531">MSLRTLFIVYVVGGLTFIPLVLLSIFVFAYYTLPRVPQKTEDTHDEPAKKLTSDSSSDLSRDDGFVDKEDAPGGSGNDAAGYFAVCREYVPGGVNGKPPERSSPAGEVLNTESPSVYQSMYRSIFERNKTQAHALDGDKKDHKAVKRPRNVFFVVLRHEHLLLFDNSEQLEVRHVISLLYHDVDIYGGDEELAEGDLWIKKNCIRLTRRSFPGHPGATSQPFYIFSDNCSEKEDFYHALLLAQSSVRENDSSLCPKPRRFETDDIIKLVQALHTIDSDHHARWFNAVLGRIFLALYKTDDIKMAIKSKIDRKISRVPKPNFITSIQVQSVDMGNAAPVFSNFKLRELMVDGSLTIETDVKYNGGFRLQIAAIARIELGSRIRAREVDLVLAGVLRKLSGHLLIKIKPPPSNRLWISFETIPQMDLSVEPVVSSMQITYGVILRAIESRIREVVGETLVYPNWDDMPFFDTDGYDCRGGIWDAPRKDAKDAPTRDTVSEVIHTGISAEKSPKLESGGGADGLEDVDKLPPLSPKTISMPNLIPSPTKDVSSRKSTRKSVSTAEPDSASSAVSMRSTSTATPPQSKPSSPRMAPADRPKAMRSNSFASAATPLVSTDDATSTVSRARTPKAKGQRDAVELVKEVKSRSESQSQQKQSSPESSNKTSLDVNDFNDEDPVKRSNSDATHARDSATDAPNAIPIPSATFPLPDLNLHRKSWANLSSSPPSGSAFEKATSMAKNWGISMMNRQSGRNQSVSGFTSLAKEAGLEDETKSAPSAAATAAAQAAGQDTATMSSAVDTMPAPGLNSDGAPSTATKQDPEAPHVSDNKDTPAKAAKDKQPMGRGQPLPPPGAPLPGPRQSLWAGSNFGLTGTFKRKAVPGASGASAAMHGSGAAAVGPQEMGGKGVDEPTGTNGLKAEGAEGVEKGAGHRRAVSAGGRRRSSALHLMDEEEREVLVVPSPDEGEGEEGALGAEAGTGEEAEARQMMAGRDAGEIAGDDTGEEKGRAEQDTAATARDDAVAPGIETRTENRDTRDEHALDAADMPPPLPSRPGSVAAQAARTAPAAEPQASEAPEVEQGKIDTSTSDAVVEDEKTHAPVHERREEKVAVEREDSVRSAGSGGSGHSGGNVRKGKGKGGWYMGAVMGGGTMRGTPTGQVKGVGKEKGD</sequence>
<evidence type="ECO:0000256" key="5">
    <source>
        <dbReference type="ARBA" id="ARBA00022989"/>
    </source>
</evidence>
<evidence type="ECO:0000259" key="11">
    <source>
        <dbReference type="PROSITE" id="PS51847"/>
    </source>
</evidence>
<comment type="subcellular location">
    <subcellularLocation>
        <location evidence="1">Endoplasmic reticulum membrane</location>
    </subcellularLocation>
</comment>
<feature type="compositionally biased region" description="Polar residues" evidence="9">
    <location>
        <begin position="746"/>
        <end position="758"/>
    </location>
</feature>
<evidence type="ECO:0000313" key="13">
    <source>
        <dbReference type="Proteomes" id="UP000243723"/>
    </source>
</evidence>
<dbReference type="PANTHER" id="PTHR13466:SF19">
    <property type="entry name" value="NUCLEUS-VACUOLE JUNCTION PROTEIN 2"/>
    <property type="match status" value="1"/>
</dbReference>
<dbReference type="PANTHER" id="PTHR13466">
    <property type="entry name" value="TEX2 PROTEIN-RELATED"/>
    <property type="match status" value="1"/>
</dbReference>
<comment type="caution">
    <text evidence="12">The sequence shown here is derived from an EMBL/GenBank/DDBJ whole genome shotgun (WGS) entry which is preliminary data.</text>
</comment>
<keyword evidence="7" id="KW-0446">Lipid-binding</keyword>
<protein>
    <submittedName>
        <fullName evidence="12">DNA polymerase zeta catalytic subunit</fullName>
    </submittedName>
</protein>
<feature type="compositionally biased region" description="Basic and acidic residues" evidence="9">
    <location>
        <begin position="1024"/>
        <end position="1038"/>
    </location>
</feature>
<dbReference type="AlphaFoldDB" id="A0A2P7YFT6"/>
<dbReference type="GO" id="GO:0015914">
    <property type="term" value="P:phospholipid transport"/>
    <property type="evidence" value="ECO:0007669"/>
    <property type="project" value="TreeGrafter"/>
</dbReference>
<feature type="compositionally biased region" description="Basic and acidic residues" evidence="9">
    <location>
        <begin position="917"/>
        <end position="926"/>
    </location>
</feature>